<evidence type="ECO:0000313" key="1">
    <source>
        <dbReference type="EMBL" id="KAB1146761.1"/>
    </source>
</evidence>
<accession>A0A6H9UZU7</accession>
<keyword evidence="2" id="KW-1185">Reference proteome</keyword>
<name>A0A6H9UZU7_9ACTN</name>
<gene>
    <name evidence="1" type="ORF">F7R91_14370</name>
</gene>
<evidence type="ECO:0000313" key="2">
    <source>
        <dbReference type="Proteomes" id="UP000442707"/>
    </source>
</evidence>
<protein>
    <submittedName>
        <fullName evidence="1">Uncharacterized protein</fullName>
    </submittedName>
</protein>
<comment type="caution">
    <text evidence="1">The sequence shown here is derived from an EMBL/GenBank/DDBJ whole genome shotgun (WGS) entry which is preliminary data.</text>
</comment>
<organism evidence="1 2">
    <name type="scientific">Streptomyces luteolifulvus</name>
    <dbReference type="NCBI Taxonomy" id="2615112"/>
    <lineage>
        <taxon>Bacteria</taxon>
        <taxon>Bacillati</taxon>
        <taxon>Actinomycetota</taxon>
        <taxon>Actinomycetes</taxon>
        <taxon>Kitasatosporales</taxon>
        <taxon>Streptomycetaceae</taxon>
        <taxon>Streptomyces</taxon>
    </lineage>
</organism>
<dbReference type="EMBL" id="VZRB01000008">
    <property type="protein sequence ID" value="KAB1146761.1"/>
    <property type="molecule type" value="Genomic_DNA"/>
</dbReference>
<dbReference type="AlphaFoldDB" id="A0A6H9UZU7"/>
<dbReference type="Proteomes" id="UP000442707">
    <property type="component" value="Unassembled WGS sequence"/>
</dbReference>
<reference evidence="1 2" key="1">
    <citation type="submission" date="2019-09" db="EMBL/GenBank/DDBJ databases">
        <title>Screening of Novel Bioactive Compounds from Soil-Associated.</title>
        <authorList>
            <person name="Zhao S."/>
        </authorList>
    </citation>
    <scope>NUCLEOTIDE SEQUENCE [LARGE SCALE GENOMIC DNA]</scope>
    <source>
        <strain evidence="1 2">HIT-DPA4</strain>
    </source>
</reference>
<dbReference type="RefSeq" id="WP_150948396.1">
    <property type="nucleotide sequence ID" value="NZ_VZRB01000008.1"/>
</dbReference>
<proteinExistence type="predicted"/>
<sequence length="69" mass="8039">MIYLAPFILVAPLFLLLAGERISARIRARREAAAVQARHAWIDERIRTERNPGRRTAWRMIRNDNLGDL</sequence>